<dbReference type="GO" id="GO:0016020">
    <property type="term" value="C:membrane"/>
    <property type="evidence" value="ECO:0007669"/>
    <property type="project" value="InterPro"/>
</dbReference>
<dbReference type="Pfam" id="PF00629">
    <property type="entry name" value="MAM"/>
    <property type="match status" value="1"/>
</dbReference>
<dbReference type="EMBL" id="BEZZ01000016">
    <property type="protein sequence ID" value="GCC22689.1"/>
    <property type="molecule type" value="Genomic_DNA"/>
</dbReference>
<organism evidence="2 3">
    <name type="scientific">Chiloscyllium punctatum</name>
    <name type="common">Brownbanded bambooshark</name>
    <name type="synonym">Hemiscyllium punctatum</name>
    <dbReference type="NCBI Taxonomy" id="137246"/>
    <lineage>
        <taxon>Eukaryota</taxon>
        <taxon>Metazoa</taxon>
        <taxon>Chordata</taxon>
        <taxon>Craniata</taxon>
        <taxon>Vertebrata</taxon>
        <taxon>Chondrichthyes</taxon>
        <taxon>Elasmobranchii</taxon>
        <taxon>Galeomorphii</taxon>
        <taxon>Galeoidea</taxon>
        <taxon>Orectolobiformes</taxon>
        <taxon>Hemiscylliidae</taxon>
        <taxon>Chiloscyllium</taxon>
    </lineage>
</organism>
<gene>
    <name evidence="2" type="ORF">chiPu_0001077</name>
</gene>
<evidence type="ECO:0000313" key="3">
    <source>
        <dbReference type="Proteomes" id="UP000287033"/>
    </source>
</evidence>
<dbReference type="STRING" id="137246.A0A401RX59"/>
<reference evidence="2 3" key="1">
    <citation type="journal article" date="2018" name="Nat. Ecol. Evol.">
        <title>Shark genomes provide insights into elasmobranch evolution and the origin of vertebrates.</title>
        <authorList>
            <person name="Hara Y"/>
            <person name="Yamaguchi K"/>
            <person name="Onimaru K"/>
            <person name="Kadota M"/>
            <person name="Koyanagi M"/>
            <person name="Keeley SD"/>
            <person name="Tatsumi K"/>
            <person name="Tanaka K"/>
            <person name="Motone F"/>
            <person name="Kageyama Y"/>
            <person name="Nozu R"/>
            <person name="Adachi N"/>
            <person name="Nishimura O"/>
            <person name="Nakagawa R"/>
            <person name="Tanegashima C"/>
            <person name="Kiyatake I"/>
            <person name="Matsumoto R"/>
            <person name="Murakumo K"/>
            <person name="Nishida K"/>
            <person name="Terakita A"/>
            <person name="Kuratani S"/>
            <person name="Sato K"/>
            <person name="Hyodo S Kuraku.S."/>
        </authorList>
    </citation>
    <scope>NUCLEOTIDE SEQUENCE [LARGE SCALE GENOMIC DNA]</scope>
</reference>
<feature type="domain" description="MAM" evidence="1">
    <location>
        <begin position="51"/>
        <end position="110"/>
    </location>
</feature>
<dbReference type="PROSITE" id="PS50060">
    <property type="entry name" value="MAM_2"/>
    <property type="match status" value="1"/>
</dbReference>
<comment type="caution">
    <text evidence="2">The sequence shown here is derived from an EMBL/GenBank/DDBJ whole genome shotgun (WGS) entry which is preliminary data.</text>
</comment>
<dbReference type="OrthoDB" id="73209at2759"/>
<dbReference type="InterPro" id="IPR013320">
    <property type="entry name" value="ConA-like_dom_sf"/>
</dbReference>
<evidence type="ECO:0000313" key="2">
    <source>
        <dbReference type="EMBL" id="GCC22689.1"/>
    </source>
</evidence>
<accession>A0A401RX59</accession>
<protein>
    <recommendedName>
        <fullName evidence="1">MAM domain-containing protein</fullName>
    </recommendedName>
</protein>
<proteinExistence type="predicted"/>
<dbReference type="Proteomes" id="UP000287033">
    <property type="component" value="Unassembled WGS sequence"/>
</dbReference>
<sequence>MPIMSLVFAAIGVPQSEGNGWILNNSPATWNFTWLLKDDTPLSTYQRPYDFYCDFETACGLEYSSDGEDELAAWVIATPQDLSLITDIAVPDQDYSEKSSEGHFLFLNASRYTTFPLLSPWLTSISERCTLEMAIYLQDSRTGEYVVQLLHSNESRTLFMSSESEARTG</sequence>
<name>A0A401RX59_CHIPU</name>
<keyword evidence="3" id="KW-1185">Reference proteome</keyword>
<dbReference type="InterPro" id="IPR000998">
    <property type="entry name" value="MAM_dom"/>
</dbReference>
<dbReference type="SUPFAM" id="SSF49899">
    <property type="entry name" value="Concanavalin A-like lectins/glucanases"/>
    <property type="match status" value="1"/>
</dbReference>
<dbReference type="AlphaFoldDB" id="A0A401RX59"/>
<dbReference type="Gene3D" id="2.60.120.200">
    <property type="match status" value="1"/>
</dbReference>
<evidence type="ECO:0000259" key="1">
    <source>
        <dbReference type="PROSITE" id="PS50060"/>
    </source>
</evidence>